<feature type="transmembrane region" description="Helical" evidence="6">
    <location>
        <begin position="251"/>
        <end position="273"/>
    </location>
</feature>
<dbReference type="RefSeq" id="WP_318599813.1">
    <property type="nucleotide sequence ID" value="NZ_JAWSTH010000084.1"/>
</dbReference>
<evidence type="ECO:0000256" key="1">
    <source>
        <dbReference type="ARBA" id="ARBA00004651"/>
    </source>
</evidence>
<feature type="domain" description="ABC3 transporter permease C-terminal" evidence="7">
    <location>
        <begin position="202"/>
        <end position="309"/>
    </location>
</feature>
<feature type="transmembrane region" description="Helical" evidence="6">
    <location>
        <begin position="335"/>
        <end position="353"/>
    </location>
</feature>
<evidence type="ECO:0000256" key="2">
    <source>
        <dbReference type="ARBA" id="ARBA00022475"/>
    </source>
</evidence>
<feature type="domain" description="ABC3 transporter permease C-terminal" evidence="7">
    <location>
        <begin position="645"/>
        <end position="753"/>
    </location>
</feature>
<evidence type="ECO:0000256" key="3">
    <source>
        <dbReference type="ARBA" id="ARBA00022692"/>
    </source>
</evidence>
<protein>
    <submittedName>
        <fullName evidence="8">FtsX-like permease family protein</fullName>
    </submittedName>
</protein>
<evidence type="ECO:0000259" key="7">
    <source>
        <dbReference type="Pfam" id="PF02687"/>
    </source>
</evidence>
<proteinExistence type="predicted"/>
<evidence type="ECO:0000256" key="6">
    <source>
        <dbReference type="SAM" id="Phobius"/>
    </source>
</evidence>
<evidence type="ECO:0000256" key="4">
    <source>
        <dbReference type="ARBA" id="ARBA00022989"/>
    </source>
</evidence>
<sequence length="763" mass="78797">MSAWLRDLALGARLARSGGRGARSRVVLTAIGVALGVALLLVAASLPHMLAARDARTDARSDLQLSGPPPVAGVGTLLVADVNDRFRADDVRGRLLRAEGPVAPIPPGLERLPAAGELFVSPALAELLRSEEGALLRERLPQPIAGTIGDAGLAGPAELAWYRGSDDLRLRADDGTVRRIDRFGEPGGSTAPDPVMQLLAVVVLTALLLPVAVFVATAARFGGEARDRRLAALRLLGADMAMARRIAAGEALVSALLGLLLGALLFLGVRRLAGEVTLFGLSVYPGDVTPSAGLALAVALGVPTAAVLLTLAALRGVVVDPLGAVRRARPRRRRVWWRLALPLLGVLLLLPLIGGDTRSAAEHELQLAAGVVLVLVGVAALLPWLVEAAVHRLPGGGVAWQLATRRLQLDSGASARVVSGIAVAVAGAVALQTTFSGVENGYVSGSGDGRTADVWAHDDGRPGAGAQRLAAALQGSDGVRGAVVAGEQIEAGHGDTTEYVRVADCATLRRVAPIDRCADGDVFVVGEVTSLRPGARLRLDGGTSWTIPRDARVLQRWRGSPDPDDGASYSIPDPVLATPGALAGLPLRPRTTLATVTLADDGRDAIEHVRNTVARLDETATVAMLGGRSYDREYANLRRALFAGAVAVLTLIGASMLVGALEQLRERRRPLAVLAAFGTPRGALARALLWQTAIPVALGLALAVAAGAGLGAALLRMVGEPVGFDLASIAGLAATGAAVVLLVTLATLPALRRTVRPEGLRAE</sequence>
<keyword evidence="3 6" id="KW-0812">Transmembrane</keyword>
<reference evidence="8 9" key="2">
    <citation type="submission" date="2023-10" db="EMBL/GenBank/DDBJ databases">
        <authorList>
            <person name="Han X.F."/>
        </authorList>
    </citation>
    <scope>NUCLEOTIDE SEQUENCE [LARGE SCALE GENOMIC DNA]</scope>
    <source>
        <strain evidence="8 9">KCTC 39840</strain>
    </source>
</reference>
<organism evidence="8 9">
    <name type="scientific">Conexibacter stalactiti</name>
    <dbReference type="NCBI Taxonomy" id="1940611"/>
    <lineage>
        <taxon>Bacteria</taxon>
        <taxon>Bacillati</taxon>
        <taxon>Actinomycetota</taxon>
        <taxon>Thermoleophilia</taxon>
        <taxon>Solirubrobacterales</taxon>
        <taxon>Conexibacteraceae</taxon>
        <taxon>Conexibacter</taxon>
    </lineage>
</organism>
<keyword evidence="4 6" id="KW-1133">Transmembrane helix</keyword>
<feature type="transmembrane region" description="Helical" evidence="6">
    <location>
        <begin position="365"/>
        <end position="386"/>
    </location>
</feature>
<feature type="transmembrane region" description="Helical" evidence="6">
    <location>
        <begin position="26"/>
        <end position="46"/>
    </location>
</feature>
<feature type="transmembrane region" description="Helical" evidence="6">
    <location>
        <begin position="195"/>
        <end position="219"/>
    </location>
</feature>
<name>A0ABU4HY00_9ACTN</name>
<evidence type="ECO:0000313" key="8">
    <source>
        <dbReference type="EMBL" id="MDW5597350.1"/>
    </source>
</evidence>
<comment type="subcellular location">
    <subcellularLocation>
        <location evidence="1">Cell membrane</location>
        <topology evidence="1">Multi-pass membrane protein</topology>
    </subcellularLocation>
</comment>
<keyword evidence="2" id="KW-1003">Cell membrane</keyword>
<keyword evidence="9" id="KW-1185">Reference proteome</keyword>
<dbReference type="InterPro" id="IPR038766">
    <property type="entry name" value="Membrane_comp_ABC_pdt"/>
</dbReference>
<keyword evidence="5 6" id="KW-0472">Membrane</keyword>
<evidence type="ECO:0000256" key="5">
    <source>
        <dbReference type="ARBA" id="ARBA00023136"/>
    </source>
</evidence>
<reference evidence="9" key="1">
    <citation type="submission" date="2023-07" db="EMBL/GenBank/DDBJ databases">
        <title>Conexibacter stalactiti sp. nov., isolated from stalactites in a lava cave and emended description of the genus Conexibacter.</title>
        <authorList>
            <person name="Lee S.D."/>
        </authorList>
    </citation>
    <scope>NUCLEOTIDE SEQUENCE [LARGE SCALE GENOMIC DNA]</scope>
    <source>
        <strain evidence="9">KCTC 39840</strain>
    </source>
</reference>
<dbReference type="Proteomes" id="UP001284601">
    <property type="component" value="Unassembled WGS sequence"/>
</dbReference>
<dbReference type="Pfam" id="PF02687">
    <property type="entry name" value="FtsX"/>
    <property type="match status" value="2"/>
</dbReference>
<comment type="caution">
    <text evidence="8">The sequence shown here is derived from an EMBL/GenBank/DDBJ whole genome shotgun (WGS) entry which is preliminary data.</text>
</comment>
<feature type="transmembrane region" description="Helical" evidence="6">
    <location>
        <begin position="727"/>
        <end position="751"/>
    </location>
</feature>
<dbReference type="PANTHER" id="PTHR30287">
    <property type="entry name" value="MEMBRANE COMPONENT OF PREDICTED ABC SUPERFAMILY METABOLITE UPTAKE TRANSPORTER"/>
    <property type="match status" value="1"/>
</dbReference>
<feature type="transmembrane region" description="Helical" evidence="6">
    <location>
        <begin position="640"/>
        <end position="659"/>
    </location>
</feature>
<dbReference type="EMBL" id="JAWSTH010000084">
    <property type="protein sequence ID" value="MDW5597350.1"/>
    <property type="molecule type" value="Genomic_DNA"/>
</dbReference>
<evidence type="ECO:0000313" key="9">
    <source>
        <dbReference type="Proteomes" id="UP001284601"/>
    </source>
</evidence>
<feature type="transmembrane region" description="Helical" evidence="6">
    <location>
        <begin position="671"/>
        <end position="689"/>
    </location>
</feature>
<dbReference type="PANTHER" id="PTHR30287:SF2">
    <property type="entry name" value="BLL1001 PROTEIN"/>
    <property type="match status" value="1"/>
</dbReference>
<gene>
    <name evidence="8" type="ORF">R7226_23585</name>
</gene>
<dbReference type="InterPro" id="IPR003838">
    <property type="entry name" value="ABC3_permease_C"/>
</dbReference>
<feature type="transmembrane region" description="Helical" evidence="6">
    <location>
        <begin position="293"/>
        <end position="314"/>
    </location>
</feature>
<accession>A0ABU4HY00</accession>
<feature type="transmembrane region" description="Helical" evidence="6">
    <location>
        <begin position="696"/>
        <end position="715"/>
    </location>
</feature>